<evidence type="ECO:0000256" key="3">
    <source>
        <dbReference type="ARBA" id="ARBA00022448"/>
    </source>
</evidence>
<dbReference type="InterPro" id="IPR037066">
    <property type="entry name" value="Plug_dom_sf"/>
</dbReference>
<dbReference type="InterPro" id="IPR010917">
    <property type="entry name" value="TonB_rcpt_CS"/>
</dbReference>
<dbReference type="GO" id="GO:0015344">
    <property type="term" value="F:siderophore uptake transmembrane transporter activity"/>
    <property type="evidence" value="ECO:0007669"/>
    <property type="project" value="TreeGrafter"/>
</dbReference>
<dbReference type="GO" id="GO:0015891">
    <property type="term" value="P:siderophore transport"/>
    <property type="evidence" value="ECO:0007669"/>
    <property type="project" value="InterPro"/>
</dbReference>
<dbReference type="Pfam" id="PF07660">
    <property type="entry name" value="STN"/>
    <property type="match status" value="1"/>
</dbReference>
<dbReference type="SUPFAM" id="SSF56935">
    <property type="entry name" value="Porins"/>
    <property type="match status" value="1"/>
</dbReference>
<evidence type="ECO:0000256" key="6">
    <source>
        <dbReference type="ARBA" id="ARBA00022692"/>
    </source>
</evidence>
<comment type="caution">
    <text evidence="18">The sequence shown here is derived from an EMBL/GenBank/DDBJ whole genome shotgun (WGS) entry which is preliminary data.</text>
</comment>
<dbReference type="NCBIfam" id="TIGR01783">
    <property type="entry name" value="TonB-siderophor"/>
    <property type="match status" value="1"/>
</dbReference>
<protein>
    <submittedName>
        <fullName evidence="18">Outer membrane receptor for ferric coprogen and ferric-rhodotorulic acid</fullName>
    </submittedName>
</protein>
<evidence type="ECO:0000256" key="11">
    <source>
        <dbReference type="ARBA" id="ARBA00023136"/>
    </source>
</evidence>
<keyword evidence="7" id="KW-0732">Signal</keyword>
<gene>
    <name evidence="18" type="ORF">HNP46_002999</name>
</gene>
<dbReference type="GO" id="GO:0038023">
    <property type="term" value="F:signaling receptor activity"/>
    <property type="evidence" value="ECO:0007669"/>
    <property type="project" value="InterPro"/>
</dbReference>
<accession>A0A7W7KKJ2</accession>
<keyword evidence="11 14" id="KW-0472">Membrane</keyword>
<evidence type="ECO:0000256" key="7">
    <source>
        <dbReference type="ARBA" id="ARBA00022729"/>
    </source>
</evidence>
<dbReference type="AlphaFoldDB" id="A0A7W7KKJ2"/>
<dbReference type="GO" id="GO:0009279">
    <property type="term" value="C:cell outer membrane"/>
    <property type="evidence" value="ECO:0007669"/>
    <property type="project" value="UniProtKB-SubCell"/>
</dbReference>
<keyword evidence="13 14" id="KW-0998">Cell outer membrane</keyword>
<sequence length="819" mass="90544">MPFPPFARAFQPSELARALRAAALGLSLGSLGYIAPALADATQAERPLRHFDIAPGPLGAALAEFASQAGITLPLEPDRVQGLHSRGLRGEADVDSGLRQLLEGTGLRASHQGNGLYVLRPLSDGNQPLELDSSEITGVIPDGTTEGTGSYTTGSTSTATKMNLSIRETPQTISVVTRQRMDDQQLRSISEVLNQTPGVTMSQDGGERFNIYSRGSAINTYQYDGVTTYQENQTRTMPSTLMDMAIYDRVEVVRGATGLMTGAGDPSGVVNVIRKRPTRDFQAYVQGGVGSWDFKRLETDVSGPLTDSGNLRGRMVAAKQVNDTFMDWYRQDRDIAYGVLEADLTETTVARLSIDHQRYRPTGAQGVPMLYTNGEQTDFSRSISSGARWNSDRFDTNNYTLGIEQQLAHDWQLKVAATYMEVDRDTRTGSYQSSTGMAYITPEGIANISQAYSEANQRQKAVDATLQGPFQLFGQTHELIFGANYLDYVNHHYAWTGPTAKVDFNHWNNQLPKPDRDTFTPSLDYDVDTRQSGYFAATRLNLSDDLHLILGARGSNYRYHYYSQSIASGYVLDYGMTERGVVTPYAGVVYDLTPDQSVYVSYTDIFKPQSSQDRSGKVLDPVVGKNYEVGWKAAFFDGQLNTNVAAYLIKRDNVAELDAGYTVPGTDEDAYKAVSGAKTKGIDLELAGELAPGWQLQTSFSHSRTEDADGERLTTQLPLDTFRLWTTYDLPGEWNRLTVGGGASWNSSNSLYFSRYNSRVGQDDYSVVDLMARYRLTDHLSTTLNLNNLLDEKYYAGFSGSYGHYGPPRNLMVNVRYDF</sequence>
<evidence type="ECO:0000256" key="12">
    <source>
        <dbReference type="ARBA" id="ARBA00023170"/>
    </source>
</evidence>
<comment type="similarity">
    <text evidence="2 14 16">Belongs to the TonB-dependent receptor family.</text>
</comment>
<keyword evidence="3 14" id="KW-0813">Transport</keyword>
<name>A0A7W7KKJ2_PSENT</name>
<dbReference type="Proteomes" id="UP000566995">
    <property type="component" value="Unassembled WGS sequence"/>
</dbReference>
<comment type="subcellular location">
    <subcellularLocation>
        <location evidence="1 14">Cell outer membrane</location>
        <topology evidence="1 14">Multi-pass membrane protein</topology>
    </subcellularLocation>
</comment>
<dbReference type="FunFam" id="2.170.130.10:FF:000010">
    <property type="entry name" value="Ferripyoverdine receptor"/>
    <property type="match status" value="1"/>
</dbReference>
<dbReference type="Gene3D" id="2.40.170.20">
    <property type="entry name" value="TonB-dependent receptor, beta-barrel domain"/>
    <property type="match status" value="1"/>
</dbReference>
<evidence type="ECO:0000256" key="4">
    <source>
        <dbReference type="ARBA" id="ARBA00022452"/>
    </source>
</evidence>
<evidence type="ECO:0000256" key="8">
    <source>
        <dbReference type="ARBA" id="ARBA00023004"/>
    </source>
</evidence>
<proteinExistence type="inferred from homology"/>
<evidence type="ECO:0000256" key="5">
    <source>
        <dbReference type="ARBA" id="ARBA00022496"/>
    </source>
</evidence>
<dbReference type="PANTHER" id="PTHR32552">
    <property type="entry name" value="FERRICHROME IRON RECEPTOR-RELATED"/>
    <property type="match status" value="1"/>
</dbReference>
<dbReference type="InterPro" id="IPR000531">
    <property type="entry name" value="Beta-barrel_TonB"/>
</dbReference>
<evidence type="ECO:0000256" key="9">
    <source>
        <dbReference type="ARBA" id="ARBA00023065"/>
    </source>
</evidence>
<dbReference type="Pfam" id="PF00593">
    <property type="entry name" value="TonB_dep_Rec_b-barrel"/>
    <property type="match status" value="1"/>
</dbReference>
<evidence type="ECO:0000256" key="10">
    <source>
        <dbReference type="ARBA" id="ARBA00023077"/>
    </source>
</evidence>
<dbReference type="InterPro" id="IPR010105">
    <property type="entry name" value="TonB_sidphr_rcpt"/>
</dbReference>
<dbReference type="InterPro" id="IPR012910">
    <property type="entry name" value="Plug_dom"/>
</dbReference>
<evidence type="ECO:0000256" key="14">
    <source>
        <dbReference type="PROSITE-ProRule" id="PRU01360"/>
    </source>
</evidence>
<dbReference type="PANTHER" id="PTHR32552:SF74">
    <property type="entry name" value="HYDROXAMATE SIDEROPHORE RECEPTOR FHUE"/>
    <property type="match status" value="1"/>
</dbReference>
<keyword evidence="5" id="KW-0410">Iron transport</keyword>
<evidence type="ECO:0000256" key="2">
    <source>
        <dbReference type="ARBA" id="ARBA00009810"/>
    </source>
</evidence>
<organism evidence="18 19">
    <name type="scientific">Pseudomonas nitroreducens</name>
    <dbReference type="NCBI Taxonomy" id="46680"/>
    <lineage>
        <taxon>Bacteria</taxon>
        <taxon>Pseudomonadati</taxon>
        <taxon>Pseudomonadota</taxon>
        <taxon>Gammaproteobacteria</taxon>
        <taxon>Pseudomonadales</taxon>
        <taxon>Pseudomonadaceae</taxon>
        <taxon>Pseudomonas</taxon>
    </lineage>
</organism>
<evidence type="ECO:0000313" key="18">
    <source>
        <dbReference type="EMBL" id="MBB4864135.1"/>
    </source>
</evidence>
<keyword evidence="9" id="KW-0406">Ion transport</keyword>
<keyword evidence="12 18" id="KW-0675">Receptor</keyword>
<feature type="domain" description="Secretin/TonB short N-terminal" evidence="17">
    <location>
        <begin position="71"/>
        <end position="122"/>
    </location>
</feature>
<dbReference type="InterPro" id="IPR011662">
    <property type="entry name" value="Secretin/TonB_short_N"/>
</dbReference>
<reference evidence="18 19" key="1">
    <citation type="submission" date="2020-08" db="EMBL/GenBank/DDBJ databases">
        <title>Functional genomics of gut bacteria from endangered species of beetles.</title>
        <authorList>
            <person name="Carlos-Shanley C."/>
        </authorList>
    </citation>
    <scope>NUCLEOTIDE SEQUENCE [LARGE SCALE GENOMIC DNA]</scope>
    <source>
        <strain evidence="18 19">S00179</strain>
    </source>
</reference>
<dbReference type="Gene3D" id="2.170.130.10">
    <property type="entry name" value="TonB-dependent receptor, plug domain"/>
    <property type="match status" value="1"/>
</dbReference>
<evidence type="ECO:0000256" key="15">
    <source>
        <dbReference type="PROSITE-ProRule" id="PRU10144"/>
    </source>
</evidence>
<dbReference type="PROSITE" id="PS52016">
    <property type="entry name" value="TONB_DEPENDENT_REC_3"/>
    <property type="match status" value="1"/>
</dbReference>
<dbReference type="Pfam" id="PF07715">
    <property type="entry name" value="Plug"/>
    <property type="match status" value="1"/>
</dbReference>
<dbReference type="RefSeq" id="WP_184590153.1">
    <property type="nucleotide sequence ID" value="NZ_JACHLI010000010.1"/>
</dbReference>
<evidence type="ECO:0000256" key="13">
    <source>
        <dbReference type="ARBA" id="ARBA00023237"/>
    </source>
</evidence>
<dbReference type="SMART" id="SM00965">
    <property type="entry name" value="STN"/>
    <property type="match status" value="1"/>
</dbReference>
<dbReference type="CDD" id="cd01347">
    <property type="entry name" value="ligand_gated_channel"/>
    <property type="match status" value="1"/>
</dbReference>
<evidence type="ECO:0000259" key="17">
    <source>
        <dbReference type="SMART" id="SM00965"/>
    </source>
</evidence>
<dbReference type="Gene3D" id="3.55.50.30">
    <property type="match status" value="1"/>
</dbReference>
<dbReference type="PROSITE" id="PS01156">
    <property type="entry name" value="TONB_DEPENDENT_REC_2"/>
    <property type="match status" value="1"/>
</dbReference>
<keyword evidence="4 14" id="KW-1134">Transmembrane beta strand</keyword>
<dbReference type="InterPro" id="IPR036942">
    <property type="entry name" value="Beta-barrel_TonB_sf"/>
</dbReference>
<keyword evidence="6 14" id="KW-0812">Transmembrane</keyword>
<dbReference type="EMBL" id="JACHLI010000010">
    <property type="protein sequence ID" value="MBB4864135.1"/>
    <property type="molecule type" value="Genomic_DNA"/>
</dbReference>
<evidence type="ECO:0000256" key="16">
    <source>
        <dbReference type="RuleBase" id="RU003357"/>
    </source>
</evidence>
<dbReference type="InterPro" id="IPR039426">
    <property type="entry name" value="TonB-dep_rcpt-like"/>
</dbReference>
<keyword evidence="8" id="KW-0408">Iron</keyword>
<evidence type="ECO:0000313" key="19">
    <source>
        <dbReference type="Proteomes" id="UP000566995"/>
    </source>
</evidence>
<feature type="short sequence motif" description="TonB C-terminal box" evidence="15">
    <location>
        <begin position="802"/>
        <end position="819"/>
    </location>
</feature>
<keyword evidence="10 16" id="KW-0798">TonB box</keyword>
<evidence type="ECO:0000256" key="1">
    <source>
        <dbReference type="ARBA" id="ARBA00004571"/>
    </source>
</evidence>